<evidence type="ECO:0000256" key="2">
    <source>
        <dbReference type="ARBA" id="ARBA00008445"/>
    </source>
</evidence>
<dbReference type="PRINTS" id="PR01651">
    <property type="entry name" value="SECGEXPORT"/>
</dbReference>
<dbReference type="Proteomes" id="UP000178367">
    <property type="component" value="Unassembled WGS sequence"/>
</dbReference>
<reference evidence="10 11" key="1">
    <citation type="journal article" date="2016" name="Nat. Commun.">
        <title>Thousands of microbial genomes shed light on interconnected biogeochemical processes in an aquifer system.</title>
        <authorList>
            <person name="Anantharaman K."/>
            <person name="Brown C.T."/>
            <person name="Hug L.A."/>
            <person name="Sharon I."/>
            <person name="Castelle C.J."/>
            <person name="Probst A.J."/>
            <person name="Thomas B.C."/>
            <person name="Singh A."/>
            <person name="Wilkins M.J."/>
            <person name="Karaoz U."/>
            <person name="Brodie E.L."/>
            <person name="Williams K.H."/>
            <person name="Hubbard S.S."/>
            <person name="Banfield J.F."/>
        </authorList>
    </citation>
    <scope>NUCLEOTIDE SEQUENCE [LARGE SCALE GENOMIC DNA]</scope>
</reference>
<dbReference type="GO" id="GO:0009306">
    <property type="term" value="P:protein secretion"/>
    <property type="evidence" value="ECO:0007669"/>
    <property type="project" value="UniProtKB-UniRule"/>
</dbReference>
<evidence type="ECO:0000256" key="5">
    <source>
        <dbReference type="ARBA" id="ARBA00022927"/>
    </source>
</evidence>
<dbReference type="Pfam" id="PF03840">
    <property type="entry name" value="SecG"/>
    <property type="match status" value="1"/>
</dbReference>
<sequence>MELFKILQIIIAVLLIAVILMQNRGGGLSGIFGGGNNIYMTKRGFEKKIFVATIVLSVLFFSVSLLSVL</sequence>
<comment type="similarity">
    <text evidence="2 9">Belongs to the SecG family.</text>
</comment>
<comment type="caution">
    <text evidence="10">The sequence shown here is derived from an EMBL/GenBank/DDBJ whole genome shotgun (WGS) entry which is preliminary data.</text>
</comment>
<dbReference type="STRING" id="1797994.A2227_00110"/>
<keyword evidence="6 9" id="KW-1133">Transmembrane helix</keyword>
<dbReference type="InterPro" id="IPR004692">
    <property type="entry name" value="SecG"/>
</dbReference>
<keyword evidence="7 9" id="KW-0811">Translocation</keyword>
<keyword evidence="4 9" id="KW-0812">Transmembrane</keyword>
<dbReference type="EMBL" id="MFGB01000020">
    <property type="protein sequence ID" value="OGF25603.1"/>
    <property type="molecule type" value="Genomic_DNA"/>
</dbReference>
<evidence type="ECO:0000256" key="8">
    <source>
        <dbReference type="ARBA" id="ARBA00023136"/>
    </source>
</evidence>
<evidence type="ECO:0000256" key="4">
    <source>
        <dbReference type="ARBA" id="ARBA00022692"/>
    </source>
</evidence>
<organism evidence="10 11">
    <name type="scientific">Candidatus Falkowbacteria bacterium RIFOXYA2_FULL_47_19</name>
    <dbReference type="NCBI Taxonomy" id="1797994"/>
    <lineage>
        <taxon>Bacteria</taxon>
        <taxon>Candidatus Falkowiibacteriota</taxon>
    </lineage>
</organism>
<comment type="function">
    <text evidence="9">Involved in protein export. Participates in an early event of protein translocation.</text>
</comment>
<evidence type="ECO:0000313" key="10">
    <source>
        <dbReference type="EMBL" id="OGF25603.1"/>
    </source>
</evidence>
<dbReference type="AlphaFoldDB" id="A0A1F5SGP2"/>
<comment type="subcellular location">
    <subcellularLocation>
        <location evidence="9">Cell membrane</location>
        <topology evidence="9">Multi-pass membrane protein</topology>
    </subcellularLocation>
    <subcellularLocation>
        <location evidence="1">Membrane</location>
        <topology evidence="1">Multi-pass membrane protein</topology>
    </subcellularLocation>
</comment>
<keyword evidence="8 9" id="KW-0472">Membrane</keyword>
<gene>
    <name evidence="10" type="ORF">A2227_00110</name>
</gene>
<evidence type="ECO:0000313" key="11">
    <source>
        <dbReference type="Proteomes" id="UP000178367"/>
    </source>
</evidence>
<keyword evidence="3 9" id="KW-0813">Transport</keyword>
<feature type="transmembrane region" description="Helical" evidence="9">
    <location>
        <begin position="6"/>
        <end position="22"/>
    </location>
</feature>
<accession>A0A1F5SGP2</accession>
<proteinExistence type="inferred from homology"/>
<dbReference type="GO" id="GO:0005886">
    <property type="term" value="C:plasma membrane"/>
    <property type="evidence" value="ECO:0007669"/>
    <property type="project" value="UniProtKB-SubCell"/>
</dbReference>
<name>A0A1F5SGP2_9BACT</name>
<evidence type="ECO:0000256" key="3">
    <source>
        <dbReference type="ARBA" id="ARBA00022448"/>
    </source>
</evidence>
<protein>
    <recommendedName>
        <fullName evidence="9">Protein-export membrane protein SecG</fullName>
    </recommendedName>
</protein>
<feature type="transmembrane region" description="Helical" evidence="9">
    <location>
        <begin position="49"/>
        <end position="68"/>
    </location>
</feature>
<evidence type="ECO:0000256" key="1">
    <source>
        <dbReference type="ARBA" id="ARBA00004141"/>
    </source>
</evidence>
<dbReference type="GO" id="GO:0015450">
    <property type="term" value="F:protein-transporting ATPase activity"/>
    <property type="evidence" value="ECO:0007669"/>
    <property type="project" value="UniProtKB-UniRule"/>
</dbReference>
<evidence type="ECO:0000256" key="9">
    <source>
        <dbReference type="RuleBase" id="RU365087"/>
    </source>
</evidence>
<dbReference type="NCBIfam" id="TIGR00810">
    <property type="entry name" value="secG"/>
    <property type="match status" value="1"/>
</dbReference>
<keyword evidence="5 9" id="KW-0653">Protein transport</keyword>
<keyword evidence="9" id="KW-1003">Cell membrane</keyword>
<evidence type="ECO:0000256" key="7">
    <source>
        <dbReference type="ARBA" id="ARBA00023010"/>
    </source>
</evidence>
<evidence type="ECO:0000256" key="6">
    <source>
        <dbReference type="ARBA" id="ARBA00022989"/>
    </source>
</evidence>